<feature type="transmembrane region" description="Helical" evidence="1">
    <location>
        <begin position="160"/>
        <end position="186"/>
    </location>
</feature>
<dbReference type="Proteomes" id="UP000607435">
    <property type="component" value="Unassembled WGS sequence"/>
</dbReference>
<keyword evidence="1" id="KW-1133">Transmembrane helix</keyword>
<feature type="transmembrane region" description="Helical" evidence="1">
    <location>
        <begin position="361"/>
        <end position="378"/>
    </location>
</feature>
<name>A0ABR6XWE6_9FLAO</name>
<reference evidence="2 3" key="1">
    <citation type="submission" date="2020-08" db="EMBL/GenBank/DDBJ databases">
        <title>Winogradskyella ouciana sp. nov., isolated from the hadal seawater of the Mariana Trench.</title>
        <authorList>
            <person name="He X."/>
        </authorList>
    </citation>
    <scope>NUCLEOTIDE SEQUENCE [LARGE SCALE GENOMIC DNA]</scope>
    <source>
        <strain evidence="2 3">KCTC 22026</strain>
    </source>
</reference>
<sequence>MNLFLKVKRVYTNYPLALTISFVLIVLFLLALQGFDVVDEGWYMTFYQQFYNHPETVEYNFAFYLTGIIGGLWYELFPTGGILSFRILAMLCMVSTFVVSYKILSKYMPKNYAIIGLLMILFVNDFGYVAFYYNQLSAFFAVLIIYFLLKGINEKHKLSLLIAGGLTAINVFSRLPNITLFAFSLVFPIQLLWTKSIKAKYWLNQLLVYGCGVVIGFGIIYMVLVALGHTHIMHNAILGILDKGQNTGSNHNFSKLLLVYIKEYGLIIKSFLKLIIVFAILSSIGKVLSGASKFIGYILGVILFACVFRINAIYSLYALGIIGCLSLLFLNKVKPNYKTLCLLALIMMLFLPLGSDGGIHNAGYVCVWLAFPIFFYAIEFINDAFFNLEANNFSLRKMKLLSVVPYMIVGFFILKAYNISYEAYFDKGSRIYKVFSVKNDLAKGIYTTKERAQIFNELLSELEKYISRDDYLLAYDKIPMVNFLTQTKPYMYISWVWVYDGVMFKKQLHRAEEEIGVLPVVVQQKFETIGTFSEPVLDYLSEEKEESYRYNKGRVIAMNDFLRRNHYEIVWSNPYFNIYKPKISNY</sequence>
<dbReference type="RefSeq" id="WP_186843971.1">
    <property type="nucleotide sequence ID" value="NZ_JACOME010000001.1"/>
</dbReference>
<keyword evidence="1" id="KW-0472">Membrane</keyword>
<feature type="transmembrane region" description="Helical" evidence="1">
    <location>
        <begin position="271"/>
        <end position="291"/>
    </location>
</feature>
<keyword evidence="3" id="KW-1185">Reference proteome</keyword>
<feature type="transmembrane region" description="Helical" evidence="1">
    <location>
        <begin position="59"/>
        <end position="77"/>
    </location>
</feature>
<feature type="transmembrane region" description="Helical" evidence="1">
    <location>
        <begin position="399"/>
        <end position="417"/>
    </location>
</feature>
<gene>
    <name evidence="2" type="ORF">H6H04_00410</name>
</gene>
<feature type="transmembrane region" description="Helical" evidence="1">
    <location>
        <begin position="136"/>
        <end position="153"/>
    </location>
</feature>
<accession>A0ABR6XWE6</accession>
<evidence type="ECO:0000256" key="1">
    <source>
        <dbReference type="SAM" id="Phobius"/>
    </source>
</evidence>
<comment type="caution">
    <text evidence="2">The sequence shown here is derived from an EMBL/GenBank/DDBJ whole genome shotgun (WGS) entry which is preliminary data.</text>
</comment>
<protein>
    <submittedName>
        <fullName evidence="2">Glycosyltransferase family 39 protein</fullName>
    </submittedName>
</protein>
<feature type="transmembrane region" description="Helical" evidence="1">
    <location>
        <begin position="206"/>
        <end position="227"/>
    </location>
</feature>
<feature type="transmembrane region" description="Helical" evidence="1">
    <location>
        <begin position="16"/>
        <end position="38"/>
    </location>
</feature>
<keyword evidence="1" id="KW-0812">Transmembrane</keyword>
<proteinExistence type="predicted"/>
<feature type="transmembrane region" description="Helical" evidence="1">
    <location>
        <begin position="337"/>
        <end position="355"/>
    </location>
</feature>
<evidence type="ECO:0000313" key="2">
    <source>
        <dbReference type="EMBL" id="MBC3844827.1"/>
    </source>
</evidence>
<organism evidence="2 3">
    <name type="scientific">Winogradskyella echinorum</name>
    <dbReference type="NCBI Taxonomy" id="538189"/>
    <lineage>
        <taxon>Bacteria</taxon>
        <taxon>Pseudomonadati</taxon>
        <taxon>Bacteroidota</taxon>
        <taxon>Flavobacteriia</taxon>
        <taxon>Flavobacteriales</taxon>
        <taxon>Flavobacteriaceae</taxon>
        <taxon>Winogradskyella</taxon>
    </lineage>
</organism>
<feature type="transmembrane region" description="Helical" evidence="1">
    <location>
        <begin position="83"/>
        <end position="104"/>
    </location>
</feature>
<evidence type="ECO:0000313" key="3">
    <source>
        <dbReference type="Proteomes" id="UP000607435"/>
    </source>
</evidence>
<feature type="transmembrane region" description="Helical" evidence="1">
    <location>
        <begin position="297"/>
        <end position="330"/>
    </location>
</feature>
<dbReference type="EMBL" id="JACOME010000001">
    <property type="protein sequence ID" value="MBC3844827.1"/>
    <property type="molecule type" value="Genomic_DNA"/>
</dbReference>